<reference evidence="2 3" key="1">
    <citation type="submission" date="2017-11" db="EMBL/GenBank/DDBJ databases">
        <title>Infants hospitalized years apart are colonized by the same room-sourced microbial strains.</title>
        <authorList>
            <person name="Brooks B."/>
            <person name="Olm M.R."/>
            <person name="Firek B.A."/>
            <person name="Baker R."/>
            <person name="Thomas B.C."/>
            <person name="Morowitz M.J."/>
            <person name="Banfield J.F."/>
        </authorList>
    </citation>
    <scope>NUCLEOTIDE SEQUENCE [LARGE SCALE GENOMIC DNA]</scope>
    <source>
        <strain evidence="2">S2_009_000_R2_76</strain>
    </source>
</reference>
<keyword evidence="1" id="KW-0472">Membrane</keyword>
<evidence type="ECO:0000313" key="2">
    <source>
        <dbReference type="EMBL" id="PZP52189.1"/>
    </source>
</evidence>
<organism evidence="2 3">
    <name type="scientific">Pseudopedobacter saltans</name>
    <dbReference type="NCBI Taxonomy" id="151895"/>
    <lineage>
        <taxon>Bacteria</taxon>
        <taxon>Pseudomonadati</taxon>
        <taxon>Bacteroidota</taxon>
        <taxon>Sphingobacteriia</taxon>
        <taxon>Sphingobacteriales</taxon>
        <taxon>Sphingobacteriaceae</taxon>
        <taxon>Pseudopedobacter</taxon>
    </lineage>
</organism>
<evidence type="ECO:0000256" key="1">
    <source>
        <dbReference type="SAM" id="Phobius"/>
    </source>
</evidence>
<evidence type="ECO:0000313" key="3">
    <source>
        <dbReference type="Proteomes" id="UP000249645"/>
    </source>
</evidence>
<keyword evidence="1" id="KW-1133">Transmembrane helix</keyword>
<sequence>MEKNQSDFFIQYRNKLFSYINNLVLLTKLEATSKLAKLMSMMVIWAIIGILTCMVILFGSFCAAYFFSDLFDSNMKGFGLVAIIYVVVTVLIIFMGKNFVKKFIVNQIISIIFEKTANDNDEEKAENTAD</sequence>
<proteinExistence type="predicted"/>
<gene>
    <name evidence="2" type="ORF">DI598_01295</name>
</gene>
<protein>
    <recommendedName>
        <fullName evidence="4">Phage holin family protein</fullName>
    </recommendedName>
</protein>
<dbReference type="AlphaFoldDB" id="A0A2W5HEU3"/>
<feature type="transmembrane region" description="Helical" evidence="1">
    <location>
        <begin position="78"/>
        <end position="96"/>
    </location>
</feature>
<keyword evidence="1" id="KW-0812">Transmembrane</keyword>
<dbReference type="Proteomes" id="UP000249645">
    <property type="component" value="Unassembled WGS sequence"/>
</dbReference>
<comment type="caution">
    <text evidence="2">The sequence shown here is derived from an EMBL/GenBank/DDBJ whole genome shotgun (WGS) entry which is preliminary data.</text>
</comment>
<name>A0A2W5HEU3_9SPHI</name>
<evidence type="ECO:0008006" key="4">
    <source>
        <dbReference type="Google" id="ProtNLM"/>
    </source>
</evidence>
<feature type="transmembrane region" description="Helical" evidence="1">
    <location>
        <begin position="43"/>
        <end position="66"/>
    </location>
</feature>
<dbReference type="EMBL" id="QFOI01000010">
    <property type="protein sequence ID" value="PZP52189.1"/>
    <property type="molecule type" value="Genomic_DNA"/>
</dbReference>
<accession>A0A2W5HEU3</accession>